<proteinExistence type="predicted"/>
<sequence length="603" mass="70904">MNLNNKAINCYINEYRNIQKNGILEKCSKKIKIAFLSSFTTKFLKETLISKCCSEGINVGFYECGYCQYAQDIINENSEFYKFNPDLTILFVDIQSILGDFYFIPDKIDDNGRIELINEKFTYIQQLIESIKSRLKTKIIVHNFEVPIYSPFGILDEKQDFGFIESIEKLNCKLREYYKKDTVTYIFDYDAFCSKFGKANLCDNKMYYLADVKLKFDCIPYLCDEYMKYIKPMMSLTRKCIVLDLDNTLWGGIIGEVGADGIKLGPTPEGRPFYEFQEYLLALNKRGVILALNSKNNYEDAMEVIKNNPYMVLKEKNFASVRINWQNKVSNLNEIAKEINIGLDSIMFIDDDPVNIDMVQTSIPQVHSICLPSDPEQYVDVLKNMDDFNTFQLTKEDMEKSKQYYYQRKRSEMKKSFYSIDDYLKALKMKIEFYVDDYSNIPRVSQMTQKTNQFNLTTRRYFEEDIKKFMDSDNYKVISFRVKDKFSDNGIVAAVIINISKNTWSIDTFLMSCRVIGRRIEDVIIKIIIDMAKENGVKFIKGEFMPTAKNKLVEELYDKYSFVKKHRQNGIKEYIYDFSKDIDYPDYIDVKLNEQGGWMQWKN</sequence>
<dbReference type="Gene3D" id="3.40.50.1110">
    <property type="entry name" value="SGNH hydrolase"/>
    <property type="match status" value="1"/>
</dbReference>
<keyword evidence="3" id="KW-1185">Reference proteome</keyword>
<reference evidence="2 3" key="1">
    <citation type="submission" date="2024-08" db="EMBL/GenBank/DDBJ databases">
        <title>Clostridium lapicellarii sp. nov., and Clostridium renhuaiense sp. nov., two species isolated from the mud in a fermentation cellar used for producing sauce-flavour Chinese liquors.</title>
        <authorList>
            <person name="Yang F."/>
            <person name="Wang H."/>
            <person name="Chen L.Q."/>
            <person name="Zhou N."/>
            <person name="Lu J.J."/>
            <person name="Pu X.X."/>
            <person name="Wan B."/>
            <person name="Wang L."/>
            <person name="Liu S.J."/>
        </authorList>
    </citation>
    <scope>NUCLEOTIDE SEQUENCE [LARGE SCALE GENOMIC DNA]</scope>
    <source>
        <strain evidence="2 3">MT-5</strain>
    </source>
</reference>
<evidence type="ECO:0000313" key="3">
    <source>
        <dbReference type="Proteomes" id="UP001564657"/>
    </source>
</evidence>
<dbReference type="InterPro" id="IPR010037">
    <property type="entry name" value="FkbH_domain"/>
</dbReference>
<dbReference type="Gene3D" id="3.40.50.1000">
    <property type="entry name" value="HAD superfamily/HAD-like"/>
    <property type="match status" value="1"/>
</dbReference>
<dbReference type="InterPro" id="IPR023214">
    <property type="entry name" value="HAD_sf"/>
</dbReference>
<dbReference type="NCBIfam" id="TIGR01686">
    <property type="entry name" value="FkbH"/>
    <property type="match status" value="1"/>
</dbReference>
<comment type="caution">
    <text evidence="2">The sequence shown here is derived from an EMBL/GenBank/DDBJ whole genome shotgun (WGS) entry which is preliminary data.</text>
</comment>
<dbReference type="InterPro" id="IPR049369">
    <property type="entry name" value="BF1531-like_N"/>
</dbReference>
<gene>
    <name evidence="2" type="ORF">AB8U03_01090</name>
</gene>
<dbReference type="EMBL" id="JBGEWD010000001">
    <property type="protein sequence ID" value="MEY7998801.1"/>
    <property type="molecule type" value="Genomic_DNA"/>
</dbReference>
<dbReference type="RefSeq" id="WP_369702685.1">
    <property type="nucleotide sequence ID" value="NZ_JBGEWD010000001.1"/>
</dbReference>
<dbReference type="Pfam" id="PF21211">
    <property type="entry name" value="FkbH_N"/>
    <property type="match status" value="1"/>
</dbReference>
<protein>
    <submittedName>
        <fullName evidence="2">HAD-IIIC family phosphatase</fullName>
    </submittedName>
</protein>
<name>A0ABV4BMG3_9CLOT</name>
<evidence type="ECO:0000313" key="2">
    <source>
        <dbReference type="EMBL" id="MEY7998801.1"/>
    </source>
</evidence>
<evidence type="ECO:0000259" key="1">
    <source>
        <dbReference type="Pfam" id="PF21211"/>
    </source>
</evidence>
<accession>A0ABV4BMG3</accession>
<dbReference type="Proteomes" id="UP001564657">
    <property type="component" value="Unassembled WGS sequence"/>
</dbReference>
<dbReference type="NCBIfam" id="TIGR01681">
    <property type="entry name" value="HAD-SF-IIIC"/>
    <property type="match status" value="1"/>
</dbReference>
<organism evidence="2 3">
    <name type="scientific">Clostridium moutaii</name>
    <dbReference type="NCBI Taxonomy" id="3240932"/>
    <lineage>
        <taxon>Bacteria</taxon>
        <taxon>Bacillati</taxon>
        <taxon>Bacillota</taxon>
        <taxon>Clostridia</taxon>
        <taxon>Eubacteriales</taxon>
        <taxon>Clostridiaceae</taxon>
        <taxon>Clostridium</taxon>
    </lineage>
</organism>
<dbReference type="InterPro" id="IPR010033">
    <property type="entry name" value="HAD_SF_ppase_IIIC"/>
</dbReference>
<feature type="domain" description="BF1531-like N-terminal" evidence="1">
    <location>
        <begin position="32"/>
        <end position="228"/>
    </location>
</feature>
<dbReference type="InterPro" id="IPR036514">
    <property type="entry name" value="SGNH_hydro_sf"/>
</dbReference>
<dbReference type="SUPFAM" id="SSF56784">
    <property type="entry name" value="HAD-like"/>
    <property type="match status" value="1"/>
</dbReference>
<dbReference type="InterPro" id="IPR036412">
    <property type="entry name" value="HAD-like_sf"/>
</dbReference>